<evidence type="ECO:0000256" key="2">
    <source>
        <dbReference type="PROSITE-ProRule" id="PRU00335"/>
    </source>
</evidence>
<dbReference type="SUPFAM" id="SSF46689">
    <property type="entry name" value="Homeodomain-like"/>
    <property type="match status" value="1"/>
</dbReference>
<dbReference type="AlphaFoldDB" id="A0A975K1L4"/>
<dbReference type="PANTHER" id="PTHR30055:SF174">
    <property type="entry name" value="TRANSCRIPTIONAL REGULATORY PROTEIN (PROBABLY TETR-FAMILY)-RELATED"/>
    <property type="match status" value="1"/>
</dbReference>
<reference evidence="4" key="1">
    <citation type="submission" date="2019-12" db="EMBL/GenBank/DDBJ databases">
        <title>Mycobacterium spongiae sp. nov.</title>
        <authorList>
            <person name="Stinear T."/>
        </authorList>
    </citation>
    <scope>NUCLEOTIDE SEQUENCE</scope>
    <source>
        <strain evidence="4">FSD4b-SM</strain>
    </source>
</reference>
<accession>A0A975K1L4</accession>
<dbReference type="GO" id="GO:0000976">
    <property type="term" value="F:transcription cis-regulatory region binding"/>
    <property type="evidence" value="ECO:0007669"/>
    <property type="project" value="TreeGrafter"/>
</dbReference>
<protein>
    <submittedName>
        <fullName evidence="4">TetR family transcriptional regulator</fullName>
    </submittedName>
</protein>
<dbReference type="Proteomes" id="UP000682202">
    <property type="component" value="Chromosome"/>
</dbReference>
<evidence type="ECO:0000313" key="4">
    <source>
        <dbReference type="EMBL" id="QUR69275.1"/>
    </source>
</evidence>
<feature type="domain" description="HTH tetR-type" evidence="3">
    <location>
        <begin position="11"/>
        <end position="71"/>
    </location>
</feature>
<dbReference type="InterPro" id="IPR009057">
    <property type="entry name" value="Homeodomain-like_sf"/>
</dbReference>
<evidence type="ECO:0000256" key="1">
    <source>
        <dbReference type="ARBA" id="ARBA00023125"/>
    </source>
</evidence>
<feature type="DNA-binding region" description="H-T-H motif" evidence="2">
    <location>
        <begin position="34"/>
        <end position="53"/>
    </location>
</feature>
<organism evidence="4 5">
    <name type="scientific">Mycobacterium spongiae</name>
    <dbReference type="NCBI Taxonomy" id="886343"/>
    <lineage>
        <taxon>Bacteria</taxon>
        <taxon>Bacillati</taxon>
        <taxon>Actinomycetota</taxon>
        <taxon>Actinomycetes</taxon>
        <taxon>Mycobacteriales</taxon>
        <taxon>Mycobacteriaceae</taxon>
        <taxon>Mycobacterium</taxon>
    </lineage>
</organism>
<keyword evidence="5" id="KW-1185">Reference proteome</keyword>
<dbReference type="Gene3D" id="1.10.357.10">
    <property type="entry name" value="Tetracycline Repressor, domain 2"/>
    <property type="match status" value="1"/>
</dbReference>
<dbReference type="GO" id="GO:0003700">
    <property type="term" value="F:DNA-binding transcription factor activity"/>
    <property type="evidence" value="ECO:0007669"/>
    <property type="project" value="TreeGrafter"/>
</dbReference>
<name>A0A975K1L4_9MYCO</name>
<evidence type="ECO:0000259" key="3">
    <source>
        <dbReference type="PROSITE" id="PS50977"/>
    </source>
</evidence>
<evidence type="ECO:0000313" key="5">
    <source>
        <dbReference type="Proteomes" id="UP000682202"/>
    </source>
</evidence>
<gene>
    <name evidence="4" type="ORF">F6B93_21340</name>
</gene>
<dbReference type="Pfam" id="PF00440">
    <property type="entry name" value="TetR_N"/>
    <property type="match status" value="1"/>
</dbReference>
<dbReference type="PANTHER" id="PTHR30055">
    <property type="entry name" value="HTH-TYPE TRANSCRIPTIONAL REGULATOR RUTR"/>
    <property type="match status" value="1"/>
</dbReference>
<dbReference type="KEGG" id="mspg:F6B93_21340"/>
<dbReference type="RefSeq" id="WP_211696859.1">
    <property type="nucleotide sequence ID" value="NZ_CP046600.1"/>
</dbReference>
<dbReference type="InterPro" id="IPR001647">
    <property type="entry name" value="HTH_TetR"/>
</dbReference>
<keyword evidence="1 2" id="KW-0238">DNA-binding</keyword>
<dbReference type="InterPro" id="IPR050109">
    <property type="entry name" value="HTH-type_TetR-like_transc_reg"/>
</dbReference>
<dbReference type="EMBL" id="CP046600">
    <property type="protein sequence ID" value="QUR69275.1"/>
    <property type="molecule type" value="Genomic_DNA"/>
</dbReference>
<sequence>MAGSYRRLLPEDRRAELLVLGSEVFGSRPYDEVRLDEIAAQAGISRALMYHYFRDKKAFFAAVMFAEGQRLFDLVNAMSAEVKEVSIDGGRSLFEWLRDAILVYLRHDEAHPHSAWVSYVEWGRSESFLRATEDIDFRRSVDMVMTVLDRITNSAMTTDSRGAVQATVSSWMGLAVESCNQRVIDPSLDAALLADTCADMLLDALGRLPGLPADFVNAITQRSKTDV</sequence>
<dbReference type="PROSITE" id="PS50977">
    <property type="entry name" value="HTH_TETR_2"/>
    <property type="match status" value="1"/>
</dbReference>
<proteinExistence type="predicted"/>